<name>A0A4V2MV19_9APHY</name>
<dbReference type="AlphaFoldDB" id="A0A4V2MV19"/>
<sequence length="350" mass="38167">MPVVTNGRLIYAAHPSTFIEPGVHLQYVEEPIDTDTVPLNGGILIKTLTLSSDLYIRRRMRDASVKMFFPPLTIGKPVDNFGVGVVLRSEDPELTPGDHVYGYLSFENYSVAPPLSAKAFQAPKKFDKHPDLPASTYLGSLGMPGQTAYSAWKAFIAEKAKSSKTLFVSSGAGPVGTFVIAYARLTAPHLKIIASAGSPEKLELMKESGADVVFNYKTTDTAEVLAEHGPIDIYWDHVAGATLDAAIQNMNYFGYILRVGTNSGYNENQAGIKNTAMFIHKSLLMRGIQVGFGDDMIKAQEGFQEEATKLVLEGKIKNNETRYHGIKEAGNALADIHRIQTLGKTVIIVE</sequence>
<organism evidence="4 5">
    <name type="scientific">Steccherinum ochraceum</name>
    <dbReference type="NCBI Taxonomy" id="92696"/>
    <lineage>
        <taxon>Eukaryota</taxon>
        <taxon>Fungi</taxon>
        <taxon>Dikarya</taxon>
        <taxon>Basidiomycota</taxon>
        <taxon>Agaricomycotina</taxon>
        <taxon>Agaricomycetes</taxon>
        <taxon>Polyporales</taxon>
        <taxon>Steccherinaceae</taxon>
        <taxon>Steccherinum</taxon>
    </lineage>
</organism>
<evidence type="ECO:0008006" key="6">
    <source>
        <dbReference type="Google" id="ProtNLM"/>
    </source>
</evidence>
<proteinExistence type="predicted"/>
<dbReference type="SUPFAM" id="SSF50129">
    <property type="entry name" value="GroES-like"/>
    <property type="match status" value="1"/>
</dbReference>
<dbReference type="InterPro" id="IPR045010">
    <property type="entry name" value="MDR_fam"/>
</dbReference>
<dbReference type="Pfam" id="PF00107">
    <property type="entry name" value="ADH_zinc_N"/>
    <property type="match status" value="1"/>
</dbReference>
<dbReference type="GO" id="GO:0016628">
    <property type="term" value="F:oxidoreductase activity, acting on the CH-CH group of donors, NAD or NADP as acceptor"/>
    <property type="evidence" value="ECO:0007669"/>
    <property type="project" value="InterPro"/>
</dbReference>
<evidence type="ECO:0000256" key="1">
    <source>
        <dbReference type="ARBA" id="ARBA00023002"/>
    </source>
</evidence>
<gene>
    <name evidence="4" type="ORF">EIP91_009550</name>
</gene>
<dbReference type="EMBL" id="RWJN01000549">
    <property type="protein sequence ID" value="TCD60757.1"/>
    <property type="molecule type" value="Genomic_DNA"/>
</dbReference>
<dbReference type="Proteomes" id="UP000292702">
    <property type="component" value="Unassembled WGS sequence"/>
</dbReference>
<feature type="domain" description="Oxidoreductase N-terminal" evidence="3">
    <location>
        <begin position="38"/>
        <end position="113"/>
    </location>
</feature>
<reference evidence="4 5" key="1">
    <citation type="submission" date="2018-11" db="EMBL/GenBank/DDBJ databases">
        <title>Genome assembly of Steccherinum ochraceum LE-BIN_3174, the white-rot fungus of the Steccherinaceae family (The Residual Polyporoid clade, Polyporales, Basidiomycota).</title>
        <authorList>
            <person name="Fedorova T.V."/>
            <person name="Glazunova O.A."/>
            <person name="Landesman E.O."/>
            <person name="Moiseenko K.V."/>
            <person name="Psurtseva N.V."/>
            <person name="Savinova O.S."/>
            <person name="Shakhova N.V."/>
            <person name="Tyazhelova T.V."/>
            <person name="Vasina D.V."/>
        </authorList>
    </citation>
    <scope>NUCLEOTIDE SEQUENCE [LARGE SCALE GENOMIC DNA]</scope>
    <source>
        <strain evidence="4 5">LE-BIN_3174</strain>
    </source>
</reference>
<dbReference type="InterPro" id="IPR041694">
    <property type="entry name" value="ADH_N_2"/>
</dbReference>
<dbReference type="InterPro" id="IPR011032">
    <property type="entry name" value="GroES-like_sf"/>
</dbReference>
<dbReference type="PANTHER" id="PTHR43205">
    <property type="entry name" value="PROSTAGLANDIN REDUCTASE"/>
    <property type="match status" value="1"/>
</dbReference>
<dbReference type="PANTHER" id="PTHR43205:SF7">
    <property type="entry name" value="PROSTAGLANDIN REDUCTASE 1"/>
    <property type="match status" value="1"/>
</dbReference>
<dbReference type="Gene3D" id="3.40.50.720">
    <property type="entry name" value="NAD(P)-binding Rossmann-like Domain"/>
    <property type="match status" value="1"/>
</dbReference>
<evidence type="ECO:0000313" key="5">
    <source>
        <dbReference type="Proteomes" id="UP000292702"/>
    </source>
</evidence>
<accession>A0A4V2MV19</accession>
<dbReference type="OrthoDB" id="809632at2759"/>
<feature type="domain" description="Alcohol dehydrogenase-like C-terminal" evidence="2">
    <location>
        <begin position="174"/>
        <end position="296"/>
    </location>
</feature>
<dbReference type="Pfam" id="PF16884">
    <property type="entry name" value="ADH_N_2"/>
    <property type="match status" value="1"/>
</dbReference>
<keyword evidence="1" id="KW-0560">Oxidoreductase</keyword>
<dbReference type="Gene3D" id="3.90.180.10">
    <property type="entry name" value="Medium-chain alcohol dehydrogenases, catalytic domain"/>
    <property type="match status" value="1"/>
</dbReference>
<evidence type="ECO:0000259" key="2">
    <source>
        <dbReference type="Pfam" id="PF00107"/>
    </source>
</evidence>
<dbReference type="CDD" id="cd05288">
    <property type="entry name" value="PGDH"/>
    <property type="match status" value="1"/>
</dbReference>
<dbReference type="InterPro" id="IPR036291">
    <property type="entry name" value="NAD(P)-bd_dom_sf"/>
</dbReference>
<evidence type="ECO:0000313" key="4">
    <source>
        <dbReference type="EMBL" id="TCD60757.1"/>
    </source>
</evidence>
<dbReference type="SUPFAM" id="SSF51735">
    <property type="entry name" value="NAD(P)-binding Rossmann-fold domains"/>
    <property type="match status" value="1"/>
</dbReference>
<protein>
    <recommendedName>
        <fullName evidence="6">Enoyl reductase (ER) domain-containing protein</fullName>
    </recommendedName>
</protein>
<comment type="caution">
    <text evidence="4">The sequence shown here is derived from an EMBL/GenBank/DDBJ whole genome shotgun (WGS) entry which is preliminary data.</text>
</comment>
<keyword evidence="5" id="KW-1185">Reference proteome</keyword>
<dbReference type="InterPro" id="IPR013149">
    <property type="entry name" value="ADH-like_C"/>
</dbReference>
<evidence type="ECO:0000259" key="3">
    <source>
        <dbReference type="Pfam" id="PF16884"/>
    </source>
</evidence>